<accession>A0A1M5JAE8</accession>
<organism evidence="1 2">
    <name type="scientific">Streptoalloteichus hindustanus</name>
    <dbReference type="NCBI Taxonomy" id="2017"/>
    <lineage>
        <taxon>Bacteria</taxon>
        <taxon>Bacillati</taxon>
        <taxon>Actinomycetota</taxon>
        <taxon>Actinomycetes</taxon>
        <taxon>Pseudonocardiales</taxon>
        <taxon>Pseudonocardiaceae</taxon>
        <taxon>Streptoalloteichus</taxon>
    </lineage>
</organism>
<dbReference type="AlphaFoldDB" id="A0A1M5JAE8"/>
<sequence>MNDQVVACDRCEARRDPRDAMAAVTWVPERTSGATRWLCPDCARRHVRDIEGKLPVEWW</sequence>
<evidence type="ECO:0000313" key="1">
    <source>
        <dbReference type="EMBL" id="SHG37556.1"/>
    </source>
</evidence>
<proteinExistence type="predicted"/>
<reference evidence="1 2" key="1">
    <citation type="submission" date="2016-11" db="EMBL/GenBank/DDBJ databases">
        <authorList>
            <person name="Jaros S."/>
            <person name="Januszkiewicz K."/>
            <person name="Wedrychowicz H."/>
        </authorList>
    </citation>
    <scope>NUCLEOTIDE SEQUENCE [LARGE SCALE GENOMIC DNA]</scope>
    <source>
        <strain evidence="1 2">DSM 44523</strain>
    </source>
</reference>
<dbReference type="RefSeq" id="WP_143174352.1">
    <property type="nucleotide sequence ID" value="NZ_FQVN01000008.1"/>
</dbReference>
<gene>
    <name evidence="1" type="ORF">SAMN05444320_108200</name>
</gene>
<dbReference type="EMBL" id="FQVN01000008">
    <property type="protein sequence ID" value="SHG37556.1"/>
    <property type="molecule type" value="Genomic_DNA"/>
</dbReference>
<evidence type="ECO:0000313" key="2">
    <source>
        <dbReference type="Proteomes" id="UP000184501"/>
    </source>
</evidence>
<dbReference type="Proteomes" id="UP000184501">
    <property type="component" value="Unassembled WGS sequence"/>
</dbReference>
<dbReference type="STRING" id="2017.SAMN05444320_108200"/>
<protein>
    <recommendedName>
        <fullName evidence="3">Small CPxCG-related zinc finger protein</fullName>
    </recommendedName>
</protein>
<name>A0A1M5JAE8_STRHI</name>
<dbReference type="OrthoDB" id="3578149at2"/>
<keyword evidence="2" id="KW-1185">Reference proteome</keyword>
<evidence type="ECO:0008006" key="3">
    <source>
        <dbReference type="Google" id="ProtNLM"/>
    </source>
</evidence>